<evidence type="ECO:0000256" key="8">
    <source>
        <dbReference type="SAM" id="MobiDB-lite"/>
    </source>
</evidence>
<feature type="compositionally biased region" description="Basic and acidic residues" evidence="8">
    <location>
        <begin position="794"/>
        <end position="808"/>
    </location>
</feature>
<dbReference type="SUPFAM" id="SSF47370">
    <property type="entry name" value="Bromodomain"/>
    <property type="match status" value="1"/>
</dbReference>
<organism evidence="11 12">
    <name type="scientific">Brassica cretica</name>
    <name type="common">Mustard</name>
    <dbReference type="NCBI Taxonomy" id="69181"/>
    <lineage>
        <taxon>Eukaryota</taxon>
        <taxon>Viridiplantae</taxon>
        <taxon>Streptophyta</taxon>
        <taxon>Embryophyta</taxon>
        <taxon>Tracheophyta</taxon>
        <taxon>Spermatophyta</taxon>
        <taxon>Magnoliopsida</taxon>
        <taxon>eudicotyledons</taxon>
        <taxon>Gunneridae</taxon>
        <taxon>Pentapetalae</taxon>
        <taxon>rosids</taxon>
        <taxon>malvids</taxon>
        <taxon>Brassicales</taxon>
        <taxon>Brassicaceae</taxon>
        <taxon>Brassiceae</taxon>
        <taxon>Brassica</taxon>
    </lineage>
</organism>
<keyword evidence="2" id="KW-0805">Transcription regulation</keyword>
<dbReference type="CDD" id="cd05506">
    <property type="entry name" value="Bromo_plant1"/>
    <property type="match status" value="1"/>
</dbReference>
<feature type="compositionally biased region" description="Basic and acidic residues" evidence="8">
    <location>
        <begin position="711"/>
        <end position="745"/>
    </location>
</feature>
<keyword evidence="5" id="KW-0804">Transcription</keyword>
<sequence>MMGKARKHSSRNSLGFVPGYIQSVDTTDSEIDEAHVRKRSRYSLNEDRYGVPKKVSSLSNMSSSEREHLVHKLRLELEQVRDLLKRIACISSDTVLLSPFSDLRSCSDGSKNKRPPVRIDHKGSKKGPSRHSVPARLDVPASSRVASLMKECQTLLDRVWSHKLGVAFRNPVDPVLLNIPDYFTVVKHPMDLGTIRSRLRAGEYSSPLEFAADVRLTFSNSMAYNPPGNQYHKMARDLSAYFESRWKIIERKIPVVEPPVMSLTSSASLEFEVPCNVAPPRKITAAVNEGKLRVEPGKLVMTDGEKKKLSQDLEALGEEFPQNIVDLLREQSGSDDQSGEVEIEIEIDTLSDETLFMVRKLLDEHLREKKKSQEKSEPCEMEIVHDSGFSNSPLQPSKCDLLIDEDVDIVGGNDPPVSSHPPLKIEKDAACRNNSSSSSSESGSSSSDSDSCSSSGSETDSIKVSNPTCTEEKKERGVGMKKKEDDNNGEKNVINESLNKLGQVEHDVEGKSTTMDAVHALPAEETAPPVRQDSPGKRQRAVLLKNRFADTIMKAREKTLTKGENGDPEKLRIEREKFERRLREENARLQAEAKAAEEARRKAEAEAAEKARREREQEREAARQALQKMEKTVEINEGRRFMEDLEMLRATGAEADQLPTFMKEMSPNMLGSFKMEGNSNPLEQLGLYMKMDEDEEDEPHDFSQGEVDEQPFDRKERLTLSPHVAEKEDQVDSGNEKPVSEKGQENENQEDEKEGEEQIENVPVNPHGEEGLVNGSEGREEVVSEQAQDNWNQEDEKLINQNEGKEQLENMPEQENGVEDKADEKAEVMDEETQVGDIVEEEAEVVDVDMVKSKKLKLSIRESNNLKLRKKKSIEMSFFWVIQCTKYDVACNGVKAKQSKGSGGEPETLEKTRG</sequence>
<gene>
    <name evidence="11" type="ORF">DY000_02005972</name>
</gene>
<feature type="compositionally biased region" description="Basic and acidic residues" evidence="8">
    <location>
        <begin position="470"/>
        <end position="489"/>
    </location>
</feature>
<dbReference type="InterPro" id="IPR038336">
    <property type="entry name" value="NET_sf"/>
</dbReference>
<evidence type="ECO:0000256" key="1">
    <source>
        <dbReference type="ARBA" id="ARBA00004123"/>
    </source>
</evidence>
<accession>A0ABQ7C794</accession>
<dbReference type="SMART" id="SM00297">
    <property type="entry name" value="BROMO"/>
    <property type="match status" value="1"/>
</dbReference>
<proteinExistence type="predicted"/>
<dbReference type="InterPro" id="IPR027353">
    <property type="entry name" value="NET_dom"/>
</dbReference>
<feature type="region of interest" description="Disordered" evidence="8">
    <location>
        <begin position="105"/>
        <end position="135"/>
    </location>
</feature>
<dbReference type="PROSITE" id="PS51525">
    <property type="entry name" value="NET"/>
    <property type="match status" value="1"/>
</dbReference>
<evidence type="ECO:0000259" key="10">
    <source>
        <dbReference type="PROSITE" id="PS51525"/>
    </source>
</evidence>
<dbReference type="Pfam" id="PF00439">
    <property type="entry name" value="Bromodomain"/>
    <property type="match status" value="1"/>
</dbReference>
<feature type="domain" description="NET" evidence="10">
    <location>
        <begin position="291"/>
        <end position="373"/>
    </location>
</feature>
<keyword evidence="12" id="KW-1185">Reference proteome</keyword>
<evidence type="ECO:0000256" key="7">
    <source>
        <dbReference type="PROSITE-ProRule" id="PRU00035"/>
    </source>
</evidence>
<evidence type="ECO:0000313" key="12">
    <source>
        <dbReference type="Proteomes" id="UP000266723"/>
    </source>
</evidence>
<protein>
    <recommendedName>
        <fullName evidence="13">Bromo domain-containing protein</fullName>
    </recommendedName>
</protein>
<dbReference type="InterPro" id="IPR001487">
    <property type="entry name" value="Bromodomain"/>
</dbReference>
<feature type="compositionally biased region" description="Acidic residues" evidence="8">
    <location>
        <begin position="747"/>
        <end position="759"/>
    </location>
</feature>
<dbReference type="InterPro" id="IPR036427">
    <property type="entry name" value="Bromodomain-like_sf"/>
</dbReference>
<evidence type="ECO:0000256" key="2">
    <source>
        <dbReference type="ARBA" id="ARBA00023015"/>
    </source>
</evidence>
<feature type="compositionally biased region" description="Basic and acidic residues" evidence="8">
    <location>
        <begin position="818"/>
        <end position="828"/>
    </location>
</feature>
<feature type="region of interest" description="Disordered" evidence="8">
    <location>
        <begin position="895"/>
        <end position="914"/>
    </location>
</feature>
<feature type="region of interest" description="Disordered" evidence="8">
    <location>
        <begin position="590"/>
        <end position="631"/>
    </location>
</feature>
<feature type="domain" description="Bromo" evidence="9">
    <location>
        <begin position="160"/>
        <end position="232"/>
    </location>
</feature>
<evidence type="ECO:0000256" key="5">
    <source>
        <dbReference type="ARBA" id="ARBA00023163"/>
    </source>
</evidence>
<dbReference type="PANTHER" id="PTHR46136:SF33">
    <property type="entry name" value="TRANSCRIPTION FACTOR GTE10"/>
    <property type="match status" value="1"/>
</dbReference>
<reference evidence="11 12" key="1">
    <citation type="journal article" date="2020" name="BMC Genomics">
        <title>Intraspecific diversification of the crop wild relative Brassica cretica Lam. using demographic model selection.</title>
        <authorList>
            <person name="Kioukis A."/>
            <person name="Michalopoulou V.A."/>
            <person name="Briers L."/>
            <person name="Pirintsos S."/>
            <person name="Studholme D.J."/>
            <person name="Pavlidis P."/>
            <person name="Sarris P.F."/>
        </authorList>
    </citation>
    <scope>NUCLEOTIDE SEQUENCE [LARGE SCALE GENOMIC DNA]</scope>
    <source>
        <strain evidence="12">cv. PFS-1207/04</strain>
    </source>
</reference>
<dbReference type="InterPro" id="IPR052442">
    <property type="entry name" value="Env_Response_Regulator"/>
</dbReference>
<feature type="region of interest" description="Disordered" evidence="8">
    <location>
        <begin position="429"/>
        <end position="515"/>
    </location>
</feature>
<comment type="caution">
    <text evidence="11">The sequence shown here is derived from an EMBL/GenBank/DDBJ whole genome shotgun (WGS) entry which is preliminary data.</text>
</comment>
<keyword evidence="4 7" id="KW-0103">Bromodomain</keyword>
<dbReference type="Pfam" id="PF17035">
    <property type="entry name" value="BET"/>
    <property type="match status" value="1"/>
</dbReference>
<dbReference type="PANTHER" id="PTHR46136">
    <property type="entry name" value="TRANSCRIPTION FACTOR GTE8"/>
    <property type="match status" value="1"/>
</dbReference>
<dbReference type="Gene3D" id="1.20.1270.220">
    <property type="match status" value="1"/>
</dbReference>
<dbReference type="Proteomes" id="UP000266723">
    <property type="component" value="Unassembled WGS sequence"/>
</dbReference>
<evidence type="ECO:0008006" key="13">
    <source>
        <dbReference type="Google" id="ProtNLM"/>
    </source>
</evidence>
<keyword evidence="6" id="KW-0539">Nucleus</keyword>
<evidence type="ECO:0000256" key="4">
    <source>
        <dbReference type="ARBA" id="ARBA00023117"/>
    </source>
</evidence>
<feature type="compositionally biased region" description="Acidic residues" evidence="8">
    <location>
        <begin position="829"/>
        <end position="839"/>
    </location>
</feature>
<name>A0ABQ7C794_BRACR</name>
<feature type="compositionally biased region" description="Basic and acidic residues" evidence="8">
    <location>
        <begin position="594"/>
        <end position="631"/>
    </location>
</feature>
<keyword evidence="3" id="KW-0175">Coiled coil</keyword>
<feature type="compositionally biased region" description="Low complexity" evidence="8">
    <location>
        <begin position="435"/>
        <end position="459"/>
    </location>
</feature>
<comment type="subcellular location">
    <subcellularLocation>
        <location evidence="1">Nucleus</location>
    </subcellularLocation>
</comment>
<evidence type="ECO:0000259" key="9">
    <source>
        <dbReference type="PROSITE" id="PS50014"/>
    </source>
</evidence>
<evidence type="ECO:0000256" key="6">
    <source>
        <dbReference type="ARBA" id="ARBA00023242"/>
    </source>
</evidence>
<dbReference type="PRINTS" id="PR00503">
    <property type="entry name" value="BROMODOMAIN"/>
</dbReference>
<dbReference type="PROSITE" id="PS50014">
    <property type="entry name" value="BROMODOMAIN_2"/>
    <property type="match status" value="1"/>
</dbReference>
<evidence type="ECO:0000256" key="3">
    <source>
        <dbReference type="ARBA" id="ARBA00023054"/>
    </source>
</evidence>
<dbReference type="InterPro" id="IPR037377">
    <property type="entry name" value="GTE_bromo"/>
</dbReference>
<dbReference type="EMBL" id="QGKV02000832">
    <property type="protein sequence ID" value="KAF3547583.1"/>
    <property type="molecule type" value="Genomic_DNA"/>
</dbReference>
<dbReference type="Gene3D" id="1.20.920.10">
    <property type="entry name" value="Bromodomain-like"/>
    <property type="match status" value="1"/>
</dbReference>
<feature type="region of interest" description="Disordered" evidence="8">
    <location>
        <begin position="672"/>
        <end position="839"/>
    </location>
</feature>
<evidence type="ECO:0000313" key="11">
    <source>
        <dbReference type="EMBL" id="KAF3547583.1"/>
    </source>
</evidence>